<feature type="compositionally biased region" description="Polar residues" evidence="1">
    <location>
        <begin position="291"/>
        <end position="302"/>
    </location>
</feature>
<feature type="compositionally biased region" description="Low complexity" evidence="1">
    <location>
        <begin position="273"/>
        <end position="285"/>
    </location>
</feature>
<feature type="region of interest" description="Disordered" evidence="1">
    <location>
        <begin position="211"/>
        <end position="255"/>
    </location>
</feature>
<comment type="caution">
    <text evidence="2">The sequence shown here is derived from an EMBL/GenBank/DDBJ whole genome shotgun (WGS) entry which is preliminary data.</text>
</comment>
<accession>A0AAV2PSB5</accession>
<feature type="compositionally biased region" description="Basic and acidic residues" evidence="1">
    <location>
        <begin position="376"/>
        <end position="394"/>
    </location>
</feature>
<feature type="region of interest" description="Disordered" evidence="1">
    <location>
        <begin position="267"/>
        <end position="394"/>
    </location>
</feature>
<name>A0AAV2PSB5_MEGNR</name>
<sequence>GKRKKGPEGSVTDHLPATTCAAKPPGGRIVKHSCLTSKMTQQSSGDTSSTSEQGSHHHRECIQGDSEEKRQSLLAEAEKMKPHPVIGIDSDPSSARGSVVSGGSEASTPSTNPSLSDPLDRGHQRRMTPTSIHTSDHNNALPLAKEVPVEGDTSQASLNNGLSVRSVSAIDLRNLMKGSADNLELWLNKELMNFIQSKLELLKQGDILNSSGYSSEDTHVSQQELREKKHRLTHSKSSDDVNLLTPSHELDKPSIGLSLDNITQQQKLRPHFSSNSQLSTSSTSSEDSHYGFSNWSISSQGDGSPRKPGLSGIKTTPRMSRRRLPQKPTGSKSPSPGPSKDTNGPDASPGRTPRFHRPLLPITVPRVKKSTRKPSFRIEDKADSTTADCDHDKR</sequence>
<gene>
    <name evidence="2" type="ORF">MNOR_LOCUS3258</name>
</gene>
<evidence type="ECO:0000313" key="2">
    <source>
        <dbReference type="EMBL" id="CAL4063295.1"/>
    </source>
</evidence>
<feature type="compositionally biased region" description="Basic residues" evidence="1">
    <location>
        <begin position="366"/>
        <end position="375"/>
    </location>
</feature>
<keyword evidence="3" id="KW-1185">Reference proteome</keyword>
<feature type="compositionally biased region" description="Low complexity" evidence="1">
    <location>
        <begin position="40"/>
        <end position="53"/>
    </location>
</feature>
<feature type="compositionally biased region" description="Low complexity" evidence="1">
    <location>
        <begin position="327"/>
        <end position="340"/>
    </location>
</feature>
<organism evidence="2 3">
    <name type="scientific">Meganyctiphanes norvegica</name>
    <name type="common">Northern krill</name>
    <name type="synonym">Thysanopoda norvegica</name>
    <dbReference type="NCBI Taxonomy" id="48144"/>
    <lineage>
        <taxon>Eukaryota</taxon>
        <taxon>Metazoa</taxon>
        <taxon>Ecdysozoa</taxon>
        <taxon>Arthropoda</taxon>
        <taxon>Crustacea</taxon>
        <taxon>Multicrustacea</taxon>
        <taxon>Malacostraca</taxon>
        <taxon>Eumalacostraca</taxon>
        <taxon>Eucarida</taxon>
        <taxon>Euphausiacea</taxon>
        <taxon>Euphausiidae</taxon>
        <taxon>Meganyctiphanes</taxon>
    </lineage>
</organism>
<feature type="non-terminal residue" evidence="2">
    <location>
        <position position="1"/>
    </location>
</feature>
<proteinExistence type="predicted"/>
<reference evidence="2 3" key="1">
    <citation type="submission" date="2024-05" db="EMBL/GenBank/DDBJ databases">
        <authorList>
            <person name="Wallberg A."/>
        </authorList>
    </citation>
    <scope>NUCLEOTIDE SEQUENCE [LARGE SCALE GENOMIC DNA]</scope>
</reference>
<feature type="compositionally biased region" description="Basic and acidic residues" evidence="1">
    <location>
        <begin position="216"/>
        <end position="227"/>
    </location>
</feature>
<feature type="compositionally biased region" description="Low complexity" evidence="1">
    <location>
        <begin position="93"/>
        <end position="107"/>
    </location>
</feature>
<feature type="compositionally biased region" description="Basic and acidic residues" evidence="1">
    <location>
        <begin position="60"/>
        <end position="81"/>
    </location>
</feature>
<evidence type="ECO:0000313" key="3">
    <source>
        <dbReference type="Proteomes" id="UP001497623"/>
    </source>
</evidence>
<dbReference type="Proteomes" id="UP001497623">
    <property type="component" value="Unassembled WGS sequence"/>
</dbReference>
<feature type="non-terminal residue" evidence="2">
    <location>
        <position position="394"/>
    </location>
</feature>
<dbReference type="AlphaFoldDB" id="A0AAV2PSB5"/>
<dbReference type="EMBL" id="CAXKWB010001095">
    <property type="protein sequence ID" value="CAL4063295.1"/>
    <property type="molecule type" value="Genomic_DNA"/>
</dbReference>
<feature type="region of interest" description="Disordered" evidence="1">
    <location>
        <begin position="1"/>
        <end position="140"/>
    </location>
</feature>
<evidence type="ECO:0000256" key="1">
    <source>
        <dbReference type="SAM" id="MobiDB-lite"/>
    </source>
</evidence>
<protein>
    <submittedName>
        <fullName evidence="2">Uncharacterized protein</fullName>
    </submittedName>
</protein>